<feature type="compositionally biased region" description="Basic and acidic residues" evidence="2">
    <location>
        <begin position="546"/>
        <end position="562"/>
    </location>
</feature>
<evidence type="ECO:0000256" key="1">
    <source>
        <dbReference type="ARBA" id="ARBA00006082"/>
    </source>
</evidence>
<dbReference type="GO" id="GO:0032300">
    <property type="term" value="C:mismatch repair complex"/>
    <property type="evidence" value="ECO:0007669"/>
    <property type="project" value="InterPro"/>
</dbReference>
<sequence>MPITAPPIRLLPESVSARMRSTLTIANISDVISELLQNAIDAGARNLAITVNLGRNSCVLEDDGHGIAPEDMLLVGQEYATSKHPSTGDFGFRGQALSAICGHSLTTITSRVETSRRTVMRRVSYGREVFTGAAPEHLGLGRSGTVVRVEGLWGDMPVRVKVREGADVDKEWDDMKRGIVMVLLSRGGVGVVVKDENGDVKVRVRAVVGSGWEVKVLKQVYAIDIDGWEKVVARMGGIGIEGRICTRGSASKGFQYLCSTEDINGYPVPMGTTLLHEEINRLFASSSFGVTEEDDGAKRPKGNPKKGADRWAMFVLRLECQRREMDVIGGEGGTEGKAGLEGDNLSAAIGLLQKLIHEFLKTHYFRPVPATTAKPQRGEGTTIRAPPQSALDLLGGPRQRTPLGTLRRSTNAASSRTRDTGGSSKSGDLGILASWSRVKSARVDPREEGGRQGSGFSKASTFSPPHPPTGSHPTPGKGRRGGSTDGPGAPSDEFFEWRDPVSQKTHTVNFRTGNTVTAKGPAPGMSLVRVGMKRPSTGDSFLGQRLGDDGNSSKRARTEPLPEPKNPPGPFIENLLRAWENPVFKPTDAPIPRITLHTSEFVPGCAHPATNSPLFETASTLGKLTKTGLRNAEVISQVDKKYVLIKMAGITTSSSPDPSGLLVIVDQHAADERVRVEALFTELCSPEGKPRGDQTGTLGGNLTYKISHRETELFTRHRASFSEWKIHYTITIGGREEKEDPKQNTLTITSLPEMVSDRCASQPSLAIDILRRHIPVLEDTSTMALPSSTPTASSLDPHAPLLSRCPAALADMVNSRACRSAIMFNDPLELGECRVLIGKLAECKFPFQCAHGRPSMIPLLDLSCVGAERRVGRGVAFEEVVKGRSGGFRKDFGRWVEREKERVWNGGG</sequence>
<dbReference type="EMBL" id="LN891252">
    <property type="protein sequence ID" value="CUS07104.1"/>
    <property type="molecule type" value="Genomic_DNA"/>
</dbReference>
<comment type="similarity">
    <text evidence="1">Belongs to the DNA mismatch repair MutL/HexB family.</text>
</comment>
<feature type="compositionally biased region" description="Basic and acidic residues" evidence="2">
    <location>
        <begin position="441"/>
        <end position="450"/>
    </location>
</feature>
<feature type="region of interest" description="Disordered" evidence="2">
    <location>
        <begin position="533"/>
        <end position="569"/>
    </location>
</feature>
<evidence type="ECO:0000256" key="2">
    <source>
        <dbReference type="SAM" id="MobiDB-lite"/>
    </source>
</evidence>
<dbReference type="Gene3D" id="3.30.565.10">
    <property type="entry name" value="Histidine kinase-like ATPase, C-terminal domain"/>
    <property type="match status" value="1"/>
</dbReference>
<dbReference type="Proteomes" id="UP001412239">
    <property type="component" value="Unassembled WGS sequence"/>
</dbReference>
<dbReference type="InterPro" id="IPR042120">
    <property type="entry name" value="MutL_C_dimsub"/>
</dbReference>
<protein>
    <recommendedName>
        <fullName evidence="3">MutL C-terminal dimerisation domain-containing protein</fullName>
    </recommendedName>
</protein>
<accession>A0A292PJ27</accession>
<dbReference type="GO" id="GO:0006298">
    <property type="term" value="P:mismatch repair"/>
    <property type="evidence" value="ECO:0007669"/>
    <property type="project" value="InterPro"/>
</dbReference>
<dbReference type="SMART" id="SM00853">
    <property type="entry name" value="MutL_C"/>
    <property type="match status" value="1"/>
</dbReference>
<dbReference type="InterPro" id="IPR037198">
    <property type="entry name" value="MutL_C_sf"/>
</dbReference>
<dbReference type="AlphaFoldDB" id="A0A292PJ27"/>
<keyword evidence="5" id="KW-1185">Reference proteome</keyword>
<dbReference type="Gene3D" id="3.30.1540.20">
    <property type="entry name" value="MutL, C-terminal domain, dimerisation subdomain"/>
    <property type="match status" value="1"/>
</dbReference>
<dbReference type="InterPro" id="IPR036890">
    <property type="entry name" value="HATPase_C_sf"/>
</dbReference>
<dbReference type="SUPFAM" id="SSF118116">
    <property type="entry name" value="DNA mismatch repair protein MutL"/>
    <property type="match status" value="1"/>
</dbReference>
<proteinExistence type="inferred from homology"/>
<evidence type="ECO:0000313" key="4">
    <source>
        <dbReference type="EMBL" id="CUS07104.1"/>
    </source>
</evidence>
<dbReference type="SUPFAM" id="SSF55874">
    <property type="entry name" value="ATPase domain of HSP90 chaperone/DNA topoisomerase II/histidine kinase"/>
    <property type="match status" value="1"/>
</dbReference>
<dbReference type="InterPro" id="IPR038973">
    <property type="entry name" value="MutL/Mlh/Pms-like"/>
</dbReference>
<dbReference type="PANTHER" id="PTHR10073">
    <property type="entry name" value="DNA MISMATCH REPAIR PROTEIN MLH, PMS, MUTL"/>
    <property type="match status" value="1"/>
</dbReference>
<dbReference type="PANTHER" id="PTHR10073:SF47">
    <property type="entry name" value="DNA MISMATCH REPAIR PROTEIN MLH3"/>
    <property type="match status" value="1"/>
</dbReference>
<evidence type="ECO:0000313" key="5">
    <source>
        <dbReference type="Proteomes" id="UP001412239"/>
    </source>
</evidence>
<organism evidence="4 5">
    <name type="scientific">Tuber aestivum</name>
    <name type="common">summer truffle</name>
    <dbReference type="NCBI Taxonomy" id="59557"/>
    <lineage>
        <taxon>Eukaryota</taxon>
        <taxon>Fungi</taxon>
        <taxon>Dikarya</taxon>
        <taxon>Ascomycota</taxon>
        <taxon>Pezizomycotina</taxon>
        <taxon>Pezizomycetes</taxon>
        <taxon>Pezizales</taxon>
        <taxon>Tuberaceae</taxon>
        <taxon>Tuber</taxon>
    </lineage>
</organism>
<feature type="domain" description="MutL C-terminal dimerisation" evidence="3">
    <location>
        <begin position="634"/>
        <end position="828"/>
    </location>
</feature>
<dbReference type="GO" id="GO:0005524">
    <property type="term" value="F:ATP binding"/>
    <property type="evidence" value="ECO:0007669"/>
    <property type="project" value="InterPro"/>
</dbReference>
<dbReference type="Pfam" id="PF13589">
    <property type="entry name" value="HATPase_c_3"/>
    <property type="match status" value="1"/>
</dbReference>
<reference evidence="4" key="1">
    <citation type="submission" date="2015-10" db="EMBL/GenBank/DDBJ databases">
        <authorList>
            <person name="Regsiter A."/>
            <person name="william w."/>
        </authorList>
    </citation>
    <scope>NUCLEOTIDE SEQUENCE</scope>
    <source>
        <strain evidence="4">Montdore</strain>
    </source>
</reference>
<gene>
    <name evidence="4" type="ORF">GSTUAT00008820001</name>
</gene>
<dbReference type="InterPro" id="IPR014790">
    <property type="entry name" value="MutL_C"/>
</dbReference>
<dbReference type="GO" id="GO:0140664">
    <property type="term" value="F:ATP-dependent DNA damage sensor activity"/>
    <property type="evidence" value="ECO:0007669"/>
    <property type="project" value="InterPro"/>
</dbReference>
<evidence type="ECO:0000259" key="3">
    <source>
        <dbReference type="SMART" id="SM00853"/>
    </source>
</evidence>
<dbReference type="GO" id="GO:0016887">
    <property type="term" value="F:ATP hydrolysis activity"/>
    <property type="evidence" value="ECO:0007669"/>
    <property type="project" value="InterPro"/>
</dbReference>
<feature type="region of interest" description="Disordered" evidence="2">
    <location>
        <begin position="370"/>
        <end position="500"/>
    </location>
</feature>
<name>A0A292PJ27_9PEZI</name>
<feature type="compositionally biased region" description="Low complexity" evidence="2">
    <location>
        <begin position="405"/>
        <end position="415"/>
    </location>
</feature>